<reference evidence="2 3" key="1">
    <citation type="journal article" date="2024" name="J Genomics">
        <title>Draft genome sequencing and assembly of Favolaschia claudopus CIRM-BRFM 2984 isolated from oak limbs.</title>
        <authorList>
            <person name="Navarro D."/>
            <person name="Drula E."/>
            <person name="Chaduli D."/>
            <person name="Cazenave R."/>
            <person name="Ahrendt S."/>
            <person name="Wang J."/>
            <person name="Lipzen A."/>
            <person name="Daum C."/>
            <person name="Barry K."/>
            <person name="Grigoriev I.V."/>
            <person name="Favel A."/>
            <person name="Rosso M.N."/>
            <person name="Martin F."/>
        </authorList>
    </citation>
    <scope>NUCLEOTIDE SEQUENCE [LARGE SCALE GENOMIC DNA]</scope>
    <source>
        <strain evidence="2 3">CIRM-BRFM 2984</strain>
    </source>
</reference>
<organism evidence="2 3">
    <name type="scientific">Favolaschia claudopus</name>
    <dbReference type="NCBI Taxonomy" id="2862362"/>
    <lineage>
        <taxon>Eukaryota</taxon>
        <taxon>Fungi</taxon>
        <taxon>Dikarya</taxon>
        <taxon>Basidiomycota</taxon>
        <taxon>Agaricomycotina</taxon>
        <taxon>Agaricomycetes</taxon>
        <taxon>Agaricomycetidae</taxon>
        <taxon>Agaricales</taxon>
        <taxon>Marasmiineae</taxon>
        <taxon>Mycenaceae</taxon>
        <taxon>Favolaschia</taxon>
    </lineage>
</organism>
<protein>
    <submittedName>
        <fullName evidence="2">Uncharacterized protein</fullName>
    </submittedName>
</protein>
<proteinExistence type="predicted"/>
<evidence type="ECO:0000313" key="2">
    <source>
        <dbReference type="EMBL" id="KAK6978307.1"/>
    </source>
</evidence>
<feature type="region of interest" description="Disordered" evidence="1">
    <location>
        <begin position="27"/>
        <end position="51"/>
    </location>
</feature>
<sequence length="163" mass="18373">MRTDNPLESSGYFMPNRSLSATRVSTQFATSTTTPPSKRSTYLHSTPSQGDHLINSTPSPAYFDLIFRHLVIQEKFNFQITQLLTLNAPWRPFTMEAEWKGSSRLHYVLAGVENLAPDSSKRPRRPPINAAMLRALSDAITLTSRFLPRHVLPSGVNADLERF</sequence>
<name>A0AAV9ZEM1_9AGAR</name>
<accession>A0AAV9ZEM1</accession>
<gene>
    <name evidence="2" type="ORF">R3P38DRAFT_3235811</name>
</gene>
<comment type="caution">
    <text evidence="2">The sequence shown here is derived from an EMBL/GenBank/DDBJ whole genome shotgun (WGS) entry which is preliminary data.</text>
</comment>
<dbReference type="AlphaFoldDB" id="A0AAV9ZEM1"/>
<feature type="compositionally biased region" description="Polar residues" evidence="1">
    <location>
        <begin position="38"/>
        <end position="51"/>
    </location>
</feature>
<dbReference type="Proteomes" id="UP001362999">
    <property type="component" value="Unassembled WGS sequence"/>
</dbReference>
<dbReference type="EMBL" id="JAWWNJ010000160">
    <property type="protein sequence ID" value="KAK6978307.1"/>
    <property type="molecule type" value="Genomic_DNA"/>
</dbReference>
<keyword evidence="3" id="KW-1185">Reference proteome</keyword>
<evidence type="ECO:0000313" key="3">
    <source>
        <dbReference type="Proteomes" id="UP001362999"/>
    </source>
</evidence>
<evidence type="ECO:0000256" key="1">
    <source>
        <dbReference type="SAM" id="MobiDB-lite"/>
    </source>
</evidence>